<accession>A0A5J5ANP0</accession>
<organism evidence="1 2">
    <name type="scientific">Nyssa sinensis</name>
    <dbReference type="NCBI Taxonomy" id="561372"/>
    <lineage>
        <taxon>Eukaryota</taxon>
        <taxon>Viridiplantae</taxon>
        <taxon>Streptophyta</taxon>
        <taxon>Embryophyta</taxon>
        <taxon>Tracheophyta</taxon>
        <taxon>Spermatophyta</taxon>
        <taxon>Magnoliopsida</taxon>
        <taxon>eudicotyledons</taxon>
        <taxon>Gunneridae</taxon>
        <taxon>Pentapetalae</taxon>
        <taxon>asterids</taxon>
        <taxon>Cornales</taxon>
        <taxon>Nyssaceae</taxon>
        <taxon>Nyssa</taxon>
    </lineage>
</organism>
<dbReference type="EMBL" id="CM018043">
    <property type="protein sequence ID" value="KAA8531849.1"/>
    <property type="molecule type" value="Genomic_DNA"/>
</dbReference>
<sequence length="145" mass="16230">MSRQQNRSLGQWADDDRNKTTWDSGTMMTVAVDYLIAKTKNFHSVVAGYNGDNSATMAMGDDKTLGDDETLYDGGEYWYEASLMTIGIASLDFGGWSDRWVWRQKYREGIFERLKGGVDIWTGLLSNGAERFGRGMNPEGGYIGV</sequence>
<evidence type="ECO:0000313" key="2">
    <source>
        <dbReference type="Proteomes" id="UP000325577"/>
    </source>
</evidence>
<protein>
    <submittedName>
        <fullName evidence="1">Uncharacterized protein</fullName>
    </submittedName>
</protein>
<dbReference type="AlphaFoldDB" id="A0A5J5ANP0"/>
<gene>
    <name evidence="1" type="ORF">F0562_006435</name>
</gene>
<reference evidence="1 2" key="1">
    <citation type="submission" date="2019-09" db="EMBL/GenBank/DDBJ databases">
        <title>A chromosome-level genome assembly of the Chinese tupelo Nyssa sinensis.</title>
        <authorList>
            <person name="Yang X."/>
            <person name="Kang M."/>
            <person name="Yang Y."/>
            <person name="Xiong H."/>
            <person name="Wang M."/>
            <person name="Zhang Z."/>
            <person name="Wang Z."/>
            <person name="Wu H."/>
            <person name="Ma T."/>
            <person name="Liu J."/>
            <person name="Xi Z."/>
        </authorList>
    </citation>
    <scope>NUCLEOTIDE SEQUENCE [LARGE SCALE GENOMIC DNA]</scope>
    <source>
        <strain evidence="1">J267</strain>
        <tissue evidence="1">Leaf</tissue>
    </source>
</reference>
<proteinExistence type="predicted"/>
<name>A0A5J5ANP0_9ASTE</name>
<evidence type="ECO:0000313" key="1">
    <source>
        <dbReference type="EMBL" id="KAA8531849.1"/>
    </source>
</evidence>
<dbReference type="Proteomes" id="UP000325577">
    <property type="component" value="Linkage Group LG2"/>
</dbReference>
<keyword evidence="2" id="KW-1185">Reference proteome</keyword>